<reference evidence="1 2" key="1">
    <citation type="submission" date="2019-10" db="EMBL/GenBank/DDBJ databases">
        <title>A soil myxobacterium in the family Polyangiaceae.</title>
        <authorList>
            <person name="Li Y."/>
            <person name="Wang J."/>
        </authorList>
    </citation>
    <scope>NUCLEOTIDE SEQUENCE [LARGE SCALE GENOMIC DNA]</scope>
    <source>
        <strain evidence="1 2">DSM 14734</strain>
    </source>
</reference>
<keyword evidence="2" id="KW-1185">Reference proteome</keyword>
<dbReference type="Proteomes" id="UP000440224">
    <property type="component" value="Unassembled WGS sequence"/>
</dbReference>
<organism evidence="1 2">
    <name type="scientific">Polyangium spumosum</name>
    <dbReference type="NCBI Taxonomy" id="889282"/>
    <lineage>
        <taxon>Bacteria</taxon>
        <taxon>Pseudomonadati</taxon>
        <taxon>Myxococcota</taxon>
        <taxon>Polyangia</taxon>
        <taxon>Polyangiales</taxon>
        <taxon>Polyangiaceae</taxon>
        <taxon>Polyangium</taxon>
    </lineage>
</organism>
<name>A0A6N7Q0D9_9BACT</name>
<dbReference type="RefSeq" id="WP_153823430.1">
    <property type="nucleotide sequence ID" value="NZ_WJIE01000012.1"/>
</dbReference>
<proteinExistence type="predicted"/>
<evidence type="ECO:0000313" key="2">
    <source>
        <dbReference type="Proteomes" id="UP000440224"/>
    </source>
</evidence>
<dbReference type="EMBL" id="WJIE01000012">
    <property type="protein sequence ID" value="MRG96626.1"/>
    <property type="molecule type" value="Genomic_DNA"/>
</dbReference>
<protein>
    <submittedName>
        <fullName evidence="1">Uncharacterized protein</fullName>
    </submittedName>
</protein>
<gene>
    <name evidence="1" type="ORF">GF068_32580</name>
</gene>
<evidence type="ECO:0000313" key="1">
    <source>
        <dbReference type="EMBL" id="MRG96626.1"/>
    </source>
</evidence>
<comment type="caution">
    <text evidence="1">The sequence shown here is derived from an EMBL/GenBank/DDBJ whole genome shotgun (WGS) entry which is preliminary data.</text>
</comment>
<accession>A0A6N7Q0D9</accession>
<dbReference type="AlphaFoldDB" id="A0A6N7Q0D9"/>
<sequence length="53" mass="5682">MSKLEELRGDPLPRGVRDFLTQGIHGGYGLTGGLVLRLVTSKRHIPTLPSALG</sequence>